<keyword evidence="1" id="KW-1133">Transmembrane helix</keyword>
<dbReference type="AlphaFoldDB" id="A0A3E4ULQ1"/>
<keyword evidence="1" id="KW-0812">Transmembrane</keyword>
<dbReference type="Proteomes" id="UP000261223">
    <property type="component" value="Unassembled WGS sequence"/>
</dbReference>
<evidence type="ECO:0008006" key="4">
    <source>
        <dbReference type="Google" id="ProtNLM"/>
    </source>
</evidence>
<evidence type="ECO:0000313" key="2">
    <source>
        <dbReference type="EMBL" id="RGM11255.1"/>
    </source>
</evidence>
<comment type="caution">
    <text evidence="2">The sequence shown here is derived from an EMBL/GenBank/DDBJ whole genome shotgun (WGS) entry which is preliminary data.</text>
</comment>
<organism evidence="2 3">
    <name type="scientific">Bacteroides stercoris</name>
    <dbReference type="NCBI Taxonomy" id="46506"/>
    <lineage>
        <taxon>Bacteria</taxon>
        <taxon>Pseudomonadati</taxon>
        <taxon>Bacteroidota</taxon>
        <taxon>Bacteroidia</taxon>
        <taxon>Bacteroidales</taxon>
        <taxon>Bacteroidaceae</taxon>
        <taxon>Bacteroides</taxon>
    </lineage>
</organism>
<proteinExistence type="predicted"/>
<gene>
    <name evidence="2" type="ORF">DXC34_13995</name>
</gene>
<feature type="transmembrane region" description="Helical" evidence="1">
    <location>
        <begin position="23"/>
        <end position="43"/>
    </location>
</feature>
<evidence type="ECO:0000313" key="3">
    <source>
        <dbReference type="Proteomes" id="UP000261223"/>
    </source>
</evidence>
<feature type="transmembrane region" description="Helical" evidence="1">
    <location>
        <begin position="49"/>
        <end position="70"/>
    </location>
</feature>
<dbReference type="EMBL" id="QSSV01000019">
    <property type="protein sequence ID" value="RGM11255.1"/>
    <property type="molecule type" value="Genomic_DNA"/>
</dbReference>
<accession>A0A3E4ULQ1</accession>
<evidence type="ECO:0000256" key="1">
    <source>
        <dbReference type="SAM" id="Phobius"/>
    </source>
</evidence>
<keyword evidence="1" id="KW-0472">Membrane</keyword>
<protein>
    <recommendedName>
        <fullName evidence="4">DUF4133 domain-containing protein</fullName>
    </recommendedName>
</protein>
<reference evidence="2 3" key="1">
    <citation type="submission" date="2018-08" db="EMBL/GenBank/DDBJ databases">
        <title>A genome reference for cultivated species of the human gut microbiota.</title>
        <authorList>
            <person name="Zou Y."/>
            <person name="Xue W."/>
            <person name="Luo G."/>
        </authorList>
    </citation>
    <scope>NUCLEOTIDE SEQUENCE [LARGE SCALE GENOMIC DNA]</scope>
    <source>
        <strain evidence="2 3">TF03-6</strain>
    </source>
</reference>
<name>A0A3E4ULQ1_BACSE</name>
<sequence length="99" mass="11236">MDTCKVYMGLDDKLKIRGLNSEYFTIYLACLVGFLLFAALSVLSALNGSISACVEILLEVAALFVIYTYFHRKSNRPKMPKKTNTLTISNRGIYRILYK</sequence>